<dbReference type="SMART" id="SM00753">
    <property type="entry name" value="PAM"/>
    <property type="match status" value="1"/>
</dbReference>
<dbReference type="GO" id="GO:0008541">
    <property type="term" value="C:proteasome regulatory particle, lid subcomplex"/>
    <property type="evidence" value="ECO:0007669"/>
    <property type="project" value="TreeGrafter"/>
</dbReference>
<dbReference type="PANTHER" id="PTHR10758:SF2">
    <property type="entry name" value="26S PROTEASOME NON-ATPASE REGULATORY SUBUNIT 3"/>
    <property type="match status" value="1"/>
</dbReference>
<evidence type="ECO:0000259" key="3">
    <source>
        <dbReference type="PROSITE" id="PS50250"/>
    </source>
</evidence>
<accession>A0A1R4AAG6</accession>
<feature type="domain" description="PCI" evidence="3">
    <location>
        <begin position="204"/>
        <end position="383"/>
    </location>
</feature>
<dbReference type="GeneID" id="24424263"/>
<organism evidence="4 5">
    <name type="scientific">Babesia microti (strain RI)</name>
    <dbReference type="NCBI Taxonomy" id="1133968"/>
    <lineage>
        <taxon>Eukaryota</taxon>
        <taxon>Sar</taxon>
        <taxon>Alveolata</taxon>
        <taxon>Apicomplexa</taxon>
        <taxon>Aconoidasida</taxon>
        <taxon>Piroplasmida</taxon>
        <taxon>Babesiidae</taxon>
        <taxon>Babesia</taxon>
    </lineage>
</organism>
<evidence type="ECO:0000313" key="5">
    <source>
        <dbReference type="Proteomes" id="UP000002899"/>
    </source>
</evidence>
<evidence type="ECO:0000256" key="2">
    <source>
        <dbReference type="ARBA" id="ARBA00022942"/>
    </source>
</evidence>
<dbReference type="RefSeq" id="XP_021338191.1">
    <property type="nucleotide sequence ID" value="XM_021481563.1"/>
</dbReference>
<dbReference type="PANTHER" id="PTHR10758">
    <property type="entry name" value="26S PROTEASOME NON-ATPASE REGULATORY SUBUNIT 3/COP9 SIGNALOSOME COMPLEX SUBUNIT 3"/>
    <property type="match status" value="1"/>
</dbReference>
<dbReference type="SUPFAM" id="SSF46785">
    <property type="entry name" value="Winged helix' DNA-binding domain"/>
    <property type="match status" value="1"/>
</dbReference>
<dbReference type="Gene3D" id="1.25.40.570">
    <property type="match status" value="1"/>
</dbReference>
<dbReference type="GO" id="GO:0030234">
    <property type="term" value="F:enzyme regulator activity"/>
    <property type="evidence" value="ECO:0007669"/>
    <property type="project" value="InterPro"/>
</dbReference>
<dbReference type="AlphaFoldDB" id="A0A1R4AAG6"/>
<gene>
    <name evidence="4" type="ORF">BMR1_02g02390</name>
</gene>
<reference evidence="4 5" key="1">
    <citation type="journal article" date="2012" name="Nucleic Acids Res.">
        <title>Sequencing of the smallest Apicomplexan genome from the human pathogen Babesia microti.</title>
        <authorList>
            <person name="Cornillot E."/>
            <person name="Hadj-Kaddour K."/>
            <person name="Dassouli A."/>
            <person name="Noel B."/>
            <person name="Ranwez V."/>
            <person name="Vacherie B."/>
            <person name="Augagneur Y."/>
            <person name="Bres V."/>
            <person name="Duclos A."/>
            <person name="Randazzo S."/>
            <person name="Carcy B."/>
            <person name="Debierre-Grockiego F."/>
            <person name="Delbecq S."/>
            <person name="Moubri-Menage K."/>
            <person name="Shams-Eldin H."/>
            <person name="Usmani-Brown S."/>
            <person name="Bringaud F."/>
            <person name="Wincker P."/>
            <person name="Vivares C.P."/>
            <person name="Schwarz R.T."/>
            <person name="Schetters T.P."/>
            <person name="Krause P.J."/>
            <person name="Gorenflot A."/>
            <person name="Berry V."/>
            <person name="Barbe V."/>
            <person name="Ben Mamoun C."/>
        </authorList>
    </citation>
    <scope>NUCLEOTIDE SEQUENCE [LARGE SCALE GENOMIC DNA]</scope>
    <source>
        <strain evidence="4 5">RI</strain>
    </source>
</reference>
<dbReference type="InterPro" id="IPR036390">
    <property type="entry name" value="WH_DNA-bd_sf"/>
</dbReference>
<dbReference type="Pfam" id="PF25573">
    <property type="entry name" value="TPR_PSMD3_N"/>
    <property type="match status" value="1"/>
</dbReference>
<dbReference type="SMART" id="SM00088">
    <property type="entry name" value="PINT"/>
    <property type="match status" value="1"/>
</dbReference>
<dbReference type="InterPro" id="IPR000717">
    <property type="entry name" value="PCI_dom"/>
</dbReference>
<dbReference type="EMBL" id="FO082872">
    <property type="protein sequence ID" value="SJK85992.1"/>
    <property type="molecule type" value="Genomic_DNA"/>
</dbReference>
<dbReference type="InterPro" id="IPR050756">
    <property type="entry name" value="CSN3"/>
</dbReference>
<dbReference type="Pfam" id="PF01399">
    <property type="entry name" value="PCI"/>
    <property type="match status" value="1"/>
</dbReference>
<dbReference type="VEuPathDB" id="PiroplasmaDB:BMR1_02g02390"/>
<keyword evidence="2 4" id="KW-0647">Proteasome</keyword>
<dbReference type="PROSITE" id="PS50250">
    <property type="entry name" value="PCI"/>
    <property type="match status" value="1"/>
</dbReference>
<reference evidence="4 5" key="2">
    <citation type="journal article" date="2013" name="PLoS ONE">
        <title>Whole genome mapping and re-organization of the nuclear and mitochondrial genomes of Babesia microti isolates.</title>
        <authorList>
            <person name="Cornillot E."/>
            <person name="Dassouli A."/>
            <person name="Garg A."/>
            <person name="Pachikara N."/>
            <person name="Randazzo S."/>
            <person name="Depoix D."/>
            <person name="Carcy B."/>
            <person name="Delbecq S."/>
            <person name="Frutos R."/>
            <person name="Silva J.C."/>
            <person name="Sutton R."/>
            <person name="Krause P.J."/>
            <person name="Mamoun C.B."/>
        </authorList>
    </citation>
    <scope>NUCLEOTIDE SEQUENCE [LARGE SCALE GENOMIC DNA]</scope>
    <source>
        <strain evidence="4 5">RI</strain>
    </source>
</reference>
<dbReference type="InterPro" id="IPR013586">
    <property type="entry name" value="PSMD3_C"/>
</dbReference>
<keyword evidence="5" id="KW-1185">Reference proteome</keyword>
<proteinExistence type="inferred from homology"/>
<dbReference type="Proteomes" id="UP000002899">
    <property type="component" value="Chromosome II"/>
</dbReference>
<evidence type="ECO:0000256" key="1">
    <source>
        <dbReference type="ARBA" id="ARBA00007912"/>
    </source>
</evidence>
<name>A0A1R4AAG6_BABMR</name>
<dbReference type="Pfam" id="PF08375">
    <property type="entry name" value="Rpn3_C"/>
    <property type="match status" value="1"/>
</dbReference>
<sequence>MDVDKVNPFPKALENCLTLFKDGEKRNELKFIIRSVRMFKILRKIMNEDSKFATSHLSAFSTLVAQFLNIPAEVNCSYGIEVLTATLLLIHLIDTKNSKAMPFAVALVNSLPKNFYCRLVDRLVSEIYFYYARAHDLANQMETIEKSFMELYQLAFTRAMPMTQAVAVNAVLRYLCMKRQFSKASIWIKTAQFPNNEVSNAQQARYLYYYGITLAVELEYSESQEKLSQATRKVPQNPNMALGFKLAVTKMAVIVELLMGDIPQRMIFTAPKTKHALAPYESLVLAVKGGSLEKFAKVVDEHNSLFESDGTAFLVHRLRHNVIKAGLRLTNLAYSTISFNDIASKLKIEGDVIGIVAKAIHDGVIEATLDYDKGILISKNTEDLYSTNEPQNALHKRILFCLQLYADAVKGMVYAEEEVRAPPPKPVLTEQELLEMDHDDLEPDIL</sequence>
<evidence type="ECO:0000313" key="4">
    <source>
        <dbReference type="EMBL" id="SJK85992.1"/>
    </source>
</evidence>
<dbReference type="GO" id="GO:0006511">
    <property type="term" value="P:ubiquitin-dependent protein catabolic process"/>
    <property type="evidence" value="ECO:0007669"/>
    <property type="project" value="TreeGrafter"/>
</dbReference>
<protein>
    <submittedName>
        <fullName evidence="4">26S proteasome regulatory subunit N3</fullName>
    </submittedName>
</protein>
<dbReference type="KEGG" id="bmic:BMR1_02g02390"/>
<dbReference type="GO" id="GO:0042176">
    <property type="term" value="P:regulation of protein catabolic process"/>
    <property type="evidence" value="ECO:0007669"/>
    <property type="project" value="InterPro"/>
</dbReference>
<reference evidence="4 5" key="3">
    <citation type="journal article" date="2016" name="Sci. Rep.">
        <title>Genome-wide diversity and gene expression profiling of Babesia microti isolates identify polymorphic genes that mediate host-pathogen interactions.</title>
        <authorList>
            <person name="Silva J.C."/>
            <person name="Cornillot E."/>
            <person name="McCracken C."/>
            <person name="Usmani-Brown S."/>
            <person name="Dwivedi A."/>
            <person name="Ifeonu O.O."/>
            <person name="Crabtree J."/>
            <person name="Gotia H.T."/>
            <person name="Virji A.Z."/>
            <person name="Reynes C."/>
            <person name="Colinge J."/>
            <person name="Kumar V."/>
            <person name="Lawres L."/>
            <person name="Pazzi J.E."/>
            <person name="Pablo J.V."/>
            <person name="Hung C."/>
            <person name="Brancato J."/>
            <person name="Kumari P."/>
            <person name="Orvis J."/>
            <person name="Tretina K."/>
            <person name="Chibucos M."/>
            <person name="Ott S."/>
            <person name="Sadzewicz L."/>
            <person name="Sengamalay N."/>
            <person name="Shetty A.C."/>
            <person name="Su Q."/>
            <person name="Tallon L."/>
            <person name="Fraser C.M."/>
            <person name="Frutos R."/>
            <person name="Molina D.M."/>
            <person name="Krause P.J."/>
            <person name="Ben Mamoun C."/>
        </authorList>
    </citation>
    <scope>NUCLEOTIDE SEQUENCE [LARGE SCALE GENOMIC DNA]</scope>
    <source>
        <strain evidence="4 5">RI</strain>
    </source>
</reference>
<dbReference type="OrthoDB" id="1713558at2759"/>
<dbReference type="InterPro" id="IPR057985">
    <property type="entry name" value="TPR_PSMD3_N"/>
</dbReference>
<comment type="similarity">
    <text evidence="1">Belongs to the proteasome subunit S3 family.</text>
</comment>